<gene>
    <name evidence="2" type="ORF">J2739_005551</name>
</gene>
<proteinExistence type="predicted"/>
<reference evidence="2 3" key="1">
    <citation type="submission" date="2023-07" db="EMBL/GenBank/DDBJ databases">
        <title>Sorghum-associated microbial communities from plants grown in Nebraska, USA.</title>
        <authorList>
            <person name="Schachtman D."/>
        </authorList>
    </citation>
    <scope>NUCLEOTIDE SEQUENCE [LARGE SCALE GENOMIC DNA]</scope>
    <source>
        <strain evidence="2 3">DS1781</strain>
    </source>
</reference>
<dbReference type="Gene3D" id="1.20.120.1490">
    <property type="match status" value="1"/>
</dbReference>
<keyword evidence="1" id="KW-0472">Membrane</keyword>
<organism evidence="2 3">
    <name type="scientific">Variovorax soli</name>
    <dbReference type="NCBI Taxonomy" id="376815"/>
    <lineage>
        <taxon>Bacteria</taxon>
        <taxon>Pseudomonadati</taxon>
        <taxon>Pseudomonadota</taxon>
        <taxon>Betaproteobacteria</taxon>
        <taxon>Burkholderiales</taxon>
        <taxon>Comamonadaceae</taxon>
        <taxon>Variovorax</taxon>
    </lineage>
</organism>
<dbReference type="InterPro" id="IPR025961">
    <property type="entry name" value="Metal_resist"/>
</dbReference>
<feature type="transmembrane region" description="Helical" evidence="1">
    <location>
        <begin position="12"/>
        <end position="35"/>
    </location>
</feature>
<name>A0ABU1NMU5_9BURK</name>
<evidence type="ECO:0000256" key="1">
    <source>
        <dbReference type="SAM" id="Phobius"/>
    </source>
</evidence>
<evidence type="ECO:0000313" key="2">
    <source>
        <dbReference type="EMBL" id="MDR6539749.1"/>
    </source>
</evidence>
<evidence type="ECO:0000313" key="3">
    <source>
        <dbReference type="Proteomes" id="UP001184230"/>
    </source>
</evidence>
<keyword evidence="3" id="KW-1185">Reference proteome</keyword>
<dbReference type="Proteomes" id="UP001184230">
    <property type="component" value="Unassembled WGS sequence"/>
</dbReference>
<comment type="caution">
    <text evidence="2">The sequence shown here is derived from an EMBL/GenBank/DDBJ whole genome shotgun (WGS) entry which is preliminary data.</text>
</comment>
<dbReference type="Pfam" id="PF13801">
    <property type="entry name" value="Metal_resist"/>
    <property type="match status" value="1"/>
</dbReference>
<keyword evidence="1" id="KW-0812">Transmembrane</keyword>
<dbReference type="EMBL" id="JAVDRF010000023">
    <property type="protein sequence ID" value="MDR6539749.1"/>
    <property type="molecule type" value="Genomic_DNA"/>
</dbReference>
<sequence length="173" mass="18504">MNHDDRSRLRTWMLLSVLLNAFLIGGVTGGAWWWWASVGHAEGAAHAAGTSAIQGPLPQRGLRFAADGLAPAQRQAFRAGLRDVRREAADLARSSREGRTEVARLLAAPQLDRGAVEAALARTRAADLALRERVEGYVVGYAATLSPADRLTLVQGLAAQQGSFHVPIPPARP</sequence>
<dbReference type="RefSeq" id="WP_309907696.1">
    <property type="nucleotide sequence ID" value="NZ_JAVDRF010000023.1"/>
</dbReference>
<accession>A0ABU1NMU5</accession>
<keyword evidence="1" id="KW-1133">Transmembrane helix</keyword>
<protein>
    <submittedName>
        <fullName evidence="2">Membrane protein</fullName>
    </submittedName>
</protein>